<reference evidence="1 2" key="2">
    <citation type="journal article" date="2015" name="Genome Announc.">
        <title>Complete Genome Sequence of Hyperthermophilic Piezophilic Archaeon Palaeococcus pacificus DY20341T, Isolated from Deep-Sea Hydrothermal Sediments.</title>
        <authorList>
            <person name="Zeng X."/>
            <person name="Jebbar M."/>
            <person name="Shao Z."/>
        </authorList>
    </citation>
    <scope>NUCLEOTIDE SEQUENCE [LARGE SCALE GENOMIC DNA]</scope>
    <source>
        <strain evidence="1 2">DY20341</strain>
    </source>
</reference>
<dbReference type="EMBL" id="CP006019">
    <property type="protein sequence ID" value="AIF68617.1"/>
    <property type="molecule type" value="Genomic_DNA"/>
</dbReference>
<dbReference type="OrthoDB" id="86164at2157"/>
<proteinExistence type="predicted"/>
<gene>
    <name evidence="1" type="ORF">PAP_00870</name>
</gene>
<dbReference type="HOGENOM" id="CLU_1297541_0_0_2"/>
<dbReference type="eggNOG" id="arCOG05726">
    <property type="taxonomic scope" value="Archaea"/>
</dbReference>
<evidence type="ECO:0000313" key="2">
    <source>
        <dbReference type="Proteomes" id="UP000027981"/>
    </source>
</evidence>
<evidence type="ECO:0000313" key="1">
    <source>
        <dbReference type="EMBL" id="AIF68617.1"/>
    </source>
</evidence>
<dbReference type="AlphaFoldDB" id="A0A075LRQ4"/>
<name>A0A075LRQ4_9EURY</name>
<sequence length="212" mass="23751">MFFKPVPKEEVKIGLVDELSPLVGELESGSLAAVITTDLFSQAIIQYSSISNALSLEKPAYYLEPTNGFSLELLNKFGGKGDVLLGKIYTLDELLDAFEVVEDESFVFVSNFGVLEGLEKEKLIDLRKLVDRKGLYAVISHSTLEINELNLNAEFKHLFLVPEIFEYLLVLRTSSYRGHHRLNVSVLKAPPLFIKNLGEHSIPIDKKAKLIL</sequence>
<keyword evidence="2" id="KW-1185">Reference proteome</keyword>
<dbReference type="KEGG" id="ppac:PAP_00870"/>
<reference evidence="2" key="1">
    <citation type="submission" date="2013-06" db="EMBL/GenBank/DDBJ databases">
        <title>Complete Genome Sequence of Hyperthermophilic Palaeococcus pacificus DY20341T, Isolated from a Deep-Sea Hydrothermal Sediments.</title>
        <authorList>
            <person name="Zeng X."/>
            <person name="Shao Z."/>
        </authorList>
    </citation>
    <scope>NUCLEOTIDE SEQUENCE [LARGE SCALE GENOMIC DNA]</scope>
    <source>
        <strain evidence="2">DY20341</strain>
    </source>
</reference>
<dbReference type="STRING" id="1343739.PAP_00870"/>
<evidence type="ECO:0008006" key="3">
    <source>
        <dbReference type="Google" id="ProtNLM"/>
    </source>
</evidence>
<accession>A0A075LRQ4</accession>
<protein>
    <recommendedName>
        <fullName evidence="3">KaiC-like domain-containing protein</fullName>
    </recommendedName>
</protein>
<organism evidence="1 2">
    <name type="scientific">Palaeococcus pacificus DY20341</name>
    <dbReference type="NCBI Taxonomy" id="1343739"/>
    <lineage>
        <taxon>Archaea</taxon>
        <taxon>Methanobacteriati</taxon>
        <taxon>Methanobacteriota</taxon>
        <taxon>Thermococci</taxon>
        <taxon>Thermococcales</taxon>
        <taxon>Thermococcaceae</taxon>
        <taxon>Palaeococcus</taxon>
    </lineage>
</organism>
<dbReference type="Proteomes" id="UP000027981">
    <property type="component" value="Chromosome"/>
</dbReference>